<proteinExistence type="predicted"/>
<reference evidence="2" key="1">
    <citation type="submission" date="2016-10" db="EMBL/GenBank/DDBJ databases">
        <authorList>
            <person name="Varghese N."/>
            <person name="Submissions S."/>
        </authorList>
    </citation>
    <scope>NUCLEOTIDE SEQUENCE [LARGE SCALE GENOMIC DNA]</scope>
    <source>
        <strain evidence="2">PL19</strain>
    </source>
</reference>
<dbReference type="PROSITE" id="PS51257">
    <property type="entry name" value="PROKAR_LIPOPROTEIN"/>
    <property type="match status" value="1"/>
</dbReference>
<keyword evidence="2" id="KW-1185">Reference proteome</keyword>
<dbReference type="AlphaFoldDB" id="A0A1I3W7M5"/>
<sequence length="178" mass="20389">MKISGGYRVAILFLATLISVTGCGTAKDEREHREYTVPESLCSMDLDAEMIEPFLPPGKEIDQTEETDRIDWFCRVSVDDKSVFMLTWEWWEPNWSAERFAVRQAYATPDRKSADGSYVHSKEDAVAVVRCTERGEKWDIFLTARVRNGGIPNADAMEKFIVAYRDDFLKSDPCADMR</sequence>
<name>A0A1I3W7M5_9ACTN</name>
<gene>
    <name evidence="1" type="ORF">SAMN05192584_103176</name>
</gene>
<organism evidence="1 2">
    <name type="scientific">Streptomyces pini</name>
    <dbReference type="NCBI Taxonomy" id="1520580"/>
    <lineage>
        <taxon>Bacteria</taxon>
        <taxon>Bacillati</taxon>
        <taxon>Actinomycetota</taxon>
        <taxon>Actinomycetes</taxon>
        <taxon>Kitasatosporales</taxon>
        <taxon>Streptomycetaceae</taxon>
        <taxon>Streptomyces</taxon>
    </lineage>
</organism>
<evidence type="ECO:0008006" key="3">
    <source>
        <dbReference type="Google" id="ProtNLM"/>
    </source>
</evidence>
<accession>A0A1I3W7M5</accession>
<dbReference type="EMBL" id="FOSG01000003">
    <property type="protein sequence ID" value="SFK03442.1"/>
    <property type="molecule type" value="Genomic_DNA"/>
</dbReference>
<evidence type="ECO:0000313" key="1">
    <source>
        <dbReference type="EMBL" id="SFK03442.1"/>
    </source>
</evidence>
<evidence type="ECO:0000313" key="2">
    <source>
        <dbReference type="Proteomes" id="UP000198928"/>
    </source>
</evidence>
<protein>
    <recommendedName>
        <fullName evidence="3">DUF3558 domain-containing protein</fullName>
    </recommendedName>
</protein>
<dbReference type="Proteomes" id="UP000198928">
    <property type="component" value="Unassembled WGS sequence"/>
</dbReference>